<evidence type="ECO:0000259" key="4">
    <source>
        <dbReference type="PROSITE" id="PS51399"/>
    </source>
</evidence>
<dbReference type="SMART" id="SM00553">
    <property type="entry name" value="SEP"/>
    <property type="match status" value="1"/>
</dbReference>
<dbReference type="Gene3D" id="1.10.8.10">
    <property type="entry name" value="DNA helicase RuvA subunit, C-terminal domain"/>
    <property type="match status" value="1"/>
</dbReference>
<dbReference type="SUPFAM" id="SSF54236">
    <property type="entry name" value="Ubiquitin-like"/>
    <property type="match status" value="1"/>
</dbReference>
<dbReference type="Pfam" id="PF08059">
    <property type="entry name" value="SEP"/>
    <property type="match status" value="1"/>
</dbReference>
<dbReference type="CDD" id="cd01770">
    <property type="entry name" value="UBX_UBXN2"/>
    <property type="match status" value="1"/>
</dbReference>
<dbReference type="FunFam" id="3.30.420.210:FF:000005">
    <property type="entry name" value="Plant UBX domain-containing protein 4"/>
    <property type="match status" value="1"/>
</dbReference>
<dbReference type="GO" id="GO:0051117">
    <property type="term" value="F:ATPase binding"/>
    <property type="evidence" value="ECO:0007669"/>
    <property type="project" value="UniProtKB-ARBA"/>
</dbReference>
<dbReference type="SUPFAM" id="SSF102848">
    <property type="entry name" value="NSFL1 (p97 ATPase) cofactor p47, SEP domain"/>
    <property type="match status" value="1"/>
</dbReference>
<dbReference type="PROSITE" id="PS51399">
    <property type="entry name" value="SEP"/>
    <property type="match status" value="1"/>
</dbReference>
<organism evidence="5">
    <name type="scientific">Hordeum vulgare subsp. vulgare</name>
    <name type="common">Domesticated barley</name>
    <dbReference type="NCBI Taxonomy" id="112509"/>
    <lineage>
        <taxon>Eukaryota</taxon>
        <taxon>Viridiplantae</taxon>
        <taxon>Streptophyta</taxon>
        <taxon>Embryophyta</taxon>
        <taxon>Tracheophyta</taxon>
        <taxon>Spermatophyta</taxon>
        <taxon>Magnoliopsida</taxon>
        <taxon>Liliopsida</taxon>
        <taxon>Poales</taxon>
        <taxon>Poaceae</taxon>
        <taxon>BOP clade</taxon>
        <taxon>Pooideae</taxon>
        <taxon>Triticodae</taxon>
        <taxon>Triticeae</taxon>
        <taxon>Hordeinae</taxon>
        <taxon>Hordeum</taxon>
    </lineage>
</organism>
<proteinExistence type="evidence at transcript level"/>
<dbReference type="InterPro" id="IPR036241">
    <property type="entry name" value="NSFL1C_SEP_dom_sf"/>
</dbReference>
<feature type="compositionally biased region" description="Basic residues" evidence="2">
    <location>
        <begin position="127"/>
        <end position="140"/>
    </location>
</feature>
<dbReference type="EMBL" id="AK375624">
    <property type="protein sequence ID" value="BAK06819.1"/>
    <property type="molecule type" value="mRNA"/>
</dbReference>
<evidence type="ECO:0000256" key="1">
    <source>
        <dbReference type="ARBA" id="ARBA00022786"/>
    </source>
</evidence>
<feature type="domain" description="UBX" evidence="3">
    <location>
        <begin position="373"/>
        <end position="449"/>
    </location>
</feature>
<dbReference type="SUPFAM" id="SSF46934">
    <property type="entry name" value="UBA-like"/>
    <property type="match status" value="1"/>
</dbReference>
<dbReference type="InterPro" id="IPR009060">
    <property type="entry name" value="UBA-like_sf"/>
</dbReference>
<accession>F2EHJ7</accession>
<feature type="compositionally biased region" description="Acidic residues" evidence="2">
    <location>
        <begin position="81"/>
        <end position="114"/>
    </location>
</feature>
<dbReference type="Gene3D" id="3.10.20.90">
    <property type="entry name" value="Phosphatidylinositol 3-kinase Catalytic Subunit, Chain A, domain 1"/>
    <property type="match status" value="1"/>
</dbReference>
<dbReference type="FunFam" id="1.10.8.10:FF:000020">
    <property type="entry name" value="NSFL1 (p97) cofactor (p47)"/>
    <property type="match status" value="1"/>
</dbReference>
<feature type="region of interest" description="Disordered" evidence="2">
    <location>
        <begin position="53"/>
        <end position="254"/>
    </location>
</feature>
<dbReference type="Pfam" id="PF00789">
    <property type="entry name" value="UBX"/>
    <property type="match status" value="1"/>
</dbReference>
<dbReference type="AlphaFoldDB" id="F2EHJ7"/>
<sequence>MAAGDAAHAPPAAEAQSLVESFCAVTSATPDEAAFFLEGHNWALESAVRSFYDNTEVDADGPDPAPQPLPPPPPPASADGADSEDEDYAGGGDKDEDDEDYVGGGGDDDDDEDAALAAASAAVDERRRRRPAKRQKRSHQARGGSEGASGRGTVRTLSDLGGGKGRAGSDEDEDSDDDEWAPPPELYTGGERSGMAVRDRSKRKNVADEVFKQAMRKGAKQGPARRQPSSSRSFPGASRILAGETVQPDAPQPPGEIVHDIYFWSNGFTVDDGPLRSFDDPEHASFLESIKNSECPTELALADRRSKVNVNLIRKEEKCPEPVKRPAPFQGGGRTLAAPSENSAPSDITPASAAAAAASTATTTAPKIITVDDSLPSTSLQIRFADGSRVVARFNTSHTISDVRAFIGTTRPGETSDYTLQVGFPPKPLDDVTKTIEEAGVANWVIIQRV</sequence>
<reference evidence="5" key="1">
    <citation type="journal article" date="2011" name="Plant Physiol.">
        <title>Comprehensive sequence analysis of 24,783 barley full-length cDNAs derived from 12 clone libraries.</title>
        <authorList>
            <person name="Matsumoto T."/>
            <person name="Tanaka T."/>
            <person name="Sakai H."/>
            <person name="Amano N."/>
            <person name="Kanamori H."/>
            <person name="Kurita K."/>
            <person name="Kikuta A."/>
            <person name="Kamiya K."/>
            <person name="Yamamoto M."/>
            <person name="Ikawa H."/>
            <person name="Fujii N."/>
            <person name="Hori K."/>
            <person name="Itoh T."/>
            <person name="Sato K."/>
        </authorList>
    </citation>
    <scope>NUCLEOTIDE SEQUENCE</scope>
    <source>
        <tissue evidence="5">Seed</tissue>
    </source>
</reference>
<dbReference type="InterPro" id="IPR029071">
    <property type="entry name" value="Ubiquitin-like_domsf"/>
</dbReference>
<dbReference type="Pfam" id="PF14555">
    <property type="entry name" value="UBA_4"/>
    <property type="match status" value="1"/>
</dbReference>
<dbReference type="PANTHER" id="PTHR23333:SF25">
    <property type="entry name" value="OS06G0634600 PROTEIN"/>
    <property type="match status" value="1"/>
</dbReference>
<keyword evidence="1" id="KW-0833">Ubl conjugation pathway</keyword>
<feature type="compositionally biased region" description="Pro residues" evidence="2">
    <location>
        <begin position="63"/>
        <end position="76"/>
    </location>
</feature>
<dbReference type="FunFam" id="3.10.20.90:FF:000179">
    <property type="entry name" value="Plant UBX domain-containing protein 4"/>
    <property type="match status" value="1"/>
</dbReference>
<protein>
    <submittedName>
        <fullName evidence="5">Predicted protein</fullName>
    </submittedName>
</protein>
<evidence type="ECO:0000256" key="2">
    <source>
        <dbReference type="SAM" id="MobiDB-lite"/>
    </source>
</evidence>
<feature type="region of interest" description="Disordered" evidence="2">
    <location>
        <begin position="321"/>
        <end position="350"/>
    </location>
</feature>
<name>F2EHJ7_HORVV</name>
<dbReference type="SMART" id="SM00166">
    <property type="entry name" value="UBX"/>
    <property type="match status" value="1"/>
</dbReference>
<dbReference type="PROSITE" id="PS50033">
    <property type="entry name" value="UBX"/>
    <property type="match status" value="1"/>
</dbReference>
<feature type="compositionally biased region" description="Acidic residues" evidence="2">
    <location>
        <begin position="170"/>
        <end position="180"/>
    </location>
</feature>
<dbReference type="InterPro" id="IPR001012">
    <property type="entry name" value="UBX_dom"/>
</dbReference>
<dbReference type="InterPro" id="IPR012989">
    <property type="entry name" value="SEP_domain"/>
</dbReference>
<evidence type="ECO:0000313" key="5">
    <source>
        <dbReference type="EMBL" id="BAK06819.1"/>
    </source>
</evidence>
<evidence type="ECO:0000259" key="3">
    <source>
        <dbReference type="PROSITE" id="PS50033"/>
    </source>
</evidence>
<dbReference type="Gene3D" id="3.30.420.210">
    <property type="entry name" value="SEP domain"/>
    <property type="match status" value="1"/>
</dbReference>
<feature type="domain" description="SEP" evidence="4">
    <location>
        <begin position="256"/>
        <end position="320"/>
    </location>
</feature>
<dbReference type="PANTHER" id="PTHR23333">
    <property type="entry name" value="UBX DOMAIN CONTAINING PROTEIN"/>
    <property type="match status" value="1"/>
</dbReference>